<name>A0A3P6E6B9_BRAOL</name>
<dbReference type="EMBL" id="LR031876">
    <property type="protein sequence ID" value="VDD35018.1"/>
    <property type="molecule type" value="Genomic_DNA"/>
</dbReference>
<feature type="compositionally biased region" description="Basic and acidic residues" evidence="1">
    <location>
        <begin position="254"/>
        <end position="264"/>
    </location>
</feature>
<proteinExistence type="predicted"/>
<feature type="region of interest" description="Disordered" evidence="1">
    <location>
        <begin position="62"/>
        <end position="212"/>
    </location>
</feature>
<accession>A0A3P6E6B9</accession>
<reference evidence="2" key="1">
    <citation type="submission" date="2018-11" db="EMBL/GenBank/DDBJ databases">
        <authorList>
            <consortium name="Genoscope - CEA"/>
            <person name="William W."/>
        </authorList>
    </citation>
    <scope>NUCLEOTIDE SEQUENCE</scope>
</reference>
<evidence type="ECO:0000256" key="1">
    <source>
        <dbReference type="SAM" id="MobiDB-lite"/>
    </source>
</evidence>
<organism evidence="2">
    <name type="scientific">Brassica oleracea</name>
    <name type="common">Wild cabbage</name>
    <dbReference type="NCBI Taxonomy" id="3712"/>
    <lineage>
        <taxon>Eukaryota</taxon>
        <taxon>Viridiplantae</taxon>
        <taxon>Streptophyta</taxon>
        <taxon>Embryophyta</taxon>
        <taxon>Tracheophyta</taxon>
        <taxon>Spermatophyta</taxon>
        <taxon>Magnoliopsida</taxon>
        <taxon>eudicotyledons</taxon>
        <taxon>Gunneridae</taxon>
        <taxon>Pentapetalae</taxon>
        <taxon>rosids</taxon>
        <taxon>malvids</taxon>
        <taxon>Brassicales</taxon>
        <taxon>Brassicaceae</taxon>
        <taxon>Brassiceae</taxon>
        <taxon>Brassica</taxon>
    </lineage>
</organism>
<sequence length="292" mass="33571">MRVHVNGRLPIIKSSIVEYPNGDEVAVTLLYEKLEKHCQHCGKLDHEIRDCLEAKHQKKAHLAAQEESQRSKTSAMIKGDPPQEEREAIGGFRRLSPRREHRYNPYSRNTQPHRSQNPSYQHSSQARRNPQWSERGRERSSKDREDPDYYHRGGSRNDEKSYYRRGSPPRRERYNFSGVSHTAQSPAARKGRDDLEWISTQNIPRGDRDQTMERGSPLLDGHDLLPVVAMENARGEFREVMRQYTSCADPSESAARKERLRQAEDQGQLEDSAAQIVRASLARQSLDTTASA</sequence>
<gene>
    <name evidence="2" type="ORF">BOLC7T40578H</name>
</gene>
<dbReference type="AlphaFoldDB" id="A0A3P6E6B9"/>
<feature type="region of interest" description="Disordered" evidence="1">
    <location>
        <begin position="247"/>
        <end position="271"/>
    </location>
</feature>
<evidence type="ECO:0000313" key="2">
    <source>
        <dbReference type="EMBL" id="VDD35018.1"/>
    </source>
</evidence>
<feature type="compositionally biased region" description="Polar residues" evidence="1">
    <location>
        <begin position="106"/>
        <end position="132"/>
    </location>
</feature>
<protein>
    <submittedName>
        <fullName evidence="2">Uncharacterized protein</fullName>
    </submittedName>
</protein>
<feature type="compositionally biased region" description="Basic and acidic residues" evidence="1">
    <location>
        <begin position="134"/>
        <end position="162"/>
    </location>
</feature>